<keyword evidence="1" id="KW-0614">Plasmid</keyword>
<dbReference type="AlphaFoldDB" id="A0A6G9D3X3"/>
<evidence type="ECO:0000313" key="1">
    <source>
        <dbReference type="EMBL" id="QIP43854.1"/>
    </source>
</evidence>
<evidence type="ECO:0000313" key="2">
    <source>
        <dbReference type="Proteomes" id="UP000502345"/>
    </source>
</evidence>
<gene>
    <name evidence="1" type="ORF">G9444_6611</name>
</gene>
<sequence>MPSLLISGPGMGKSSLVRGLAAADGVLCKTVLGSLREPSDFAGLPVVRENGVTLEAPAWAKELVAGGGGYLFLDELTTSPPAVQAAMLAVALDLTVGDVQLPKGTRVIAGANPRRLRCWWVRVGSAVGESVLPCGVHAVCR</sequence>
<proteinExistence type="predicted"/>
<dbReference type="InterPro" id="IPR027417">
    <property type="entry name" value="P-loop_NTPase"/>
</dbReference>
<organism evidence="1 2">
    <name type="scientific">Rhodococcus erythropolis</name>
    <name type="common">Arthrobacter picolinophilus</name>
    <dbReference type="NCBI Taxonomy" id="1833"/>
    <lineage>
        <taxon>Bacteria</taxon>
        <taxon>Bacillati</taxon>
        <taxon>Actinomycetota</taxon>
        <taxon>Actinomycetes</taxon>
        <taxon>Mycobacteriales</taxon>
        <taxon>Nocardiaceae</taxon>
        <taxon>Rhodococcus</taxon>
        <taxon>Rhodococcus erythropolis group</taxon>
    </lineage>
</organism>
<protein>
    <recommendedName>
        <fullName evidence="3">Sigma-54 factor interaction domain-containing protein</fullName>
    </recommendedName>
</protein>
<dbReference type="SUPFAM" id="SSF52540">
    <property type="entry name" value="P-loop containing nucleoside triphosphate hydrolases"/>
    <property type="match status" value="1"/>
</dbReference>
<accession>A0A6G9D3X3</accession>
<name>A0A6G9D3X3_RHOER</name>
<dbReference type="Proteomes" id="UP000502345">
    <property type="component" value="Plasmid plas1"/>
</dbReference>
<geneLocation type="plasmid" evidence="1 2">
    <name>plas1</name>
</geneLocation>
<dbReference type="CDD" id="cd00009">
    <property type="entry name" value="AAA"/>
    <property type="match status" value="1"/>
</dbReference>
<dbReference type="Gene3D" id="3.40.50.300">
    <property type="entry name" value="P-loop containing nucleotide triphosphate hydrolases"/>
    <property type="match status" value="1"/>
</dbReference>
<reference evidence="1 2" key="1">
    <citation type="submission" date="2020-03" db="EMBL/GenBank/DDBJ databases">
        <title>Screen low temperature-resistant strains for efficient degradation of petroleum hydrocarbons under the low temperature.</title>
        <authorList>
            <person name="Wang Y."/>
            <person name="Chen J."/>
        </authorList>
    </citation>
    <scope>NUCLEOTIDE SEQUENCE [LARGE SCALE GENOMIC DNA]</scope>
    <source>
        <strain evidence="1 2">KB1</strain>
        <plasmid evidence="1 2">plas1</plasmid>
    </source>
</reference>
<evidence type="ECO:0008006" key="3">
    <source>
        <dbReference type="Google" id="ProtNLM"/>
    </source>
</evidence>
<dbReference type="EMBL" id="CP050125">
    <property type="protein sequence ID" value="QIP43854.1"/>
    <property type="molecule type" value="Genomic_DNA"/>
</dbReference>